<dbReference type="InterPro" id="IPR000225">
    <property type="entry name" value="Armadillo"/>
</dbReference>
<dbReference type="SMART" id="SM00185">
    <property type="entry name" value="ARM"/>
    <property type="match status" value="1"/>
</dbReference>
<comment type="subunit">
    <text evidence="5">Interacts with mitochondrial contact site and cristae organizing system (MICOS) complex components IMMT/MIC60 and MICOS10/MIC10. Interacts with mitochondrial outer membrane sorting assembly machinery (SAM) complex components SAMM50 and MTX1.</text>
</comment>
<dbReference type="STRING" id="307972.A0A2G8L6U7"/>
<organism evidence="8 9">
    <name type="scientific">Stichopus japonicus</name>
    <name type="common">Sea cucumber</name>
    <dbReference type="NCBI Taxonomy" id="307972"/>
    <lineage>
        <taxon>Eukaryota</taxon>
        <taxon>Metazoa</taxon>
        <taxon>Echinodermata</taxon>
        <taxon>Eleutherozoa</taxon>
        <taxon>Echinozoa</taxon>
        <taxon>Holothuroidea</taxon>
        <taxon>Aspidochirotacea</taxon>
        <taxon>Aspidochirotida</taxon>
        <taxon>Stichopodidae</taxon>
        <taxon>Apostichopus</taxon>
    </lineage>
</organism>
<comment type="function">
    <text evidence="4">In association with mitochondrial contact site and cristae organizing system (MICOS) complex components and mitochondrial outer membrane sorting assembly machinery (SAM) complex components may regulate mitochondrial dynamics playing a role in determining mitochondrial length, distribution and motility.</text>
</comment>
<dbReference type="InterPro" id="IPR011989">
    <property type="entry name" value="ARM-like"/>
</dbReference>
<evidence type="ECO:0000256" key="5">
    <source>
        <dbReference type="ARBA" id="ARBA00046478"/>
    </source>
</evidence>
<dbReference type="InterPro" id="IPR016617">
    <property type="entry name" value="ARMC1"/>
</dbReference>
<evidence type="ECO:0000256" key="6">
    <source>
        <dbReference type="PROSITE-ProRule" id="PRU00259"/>
    </source>
</evidence>
<dbReference type="InterPro" id="IPR036163">
    <property type="entry name" value="HMA_dom_sf"/>
</dbReference>
<dbReference type="SUPFAM" id="SSF55008">
    <property type="entry name" value="HMA, heavy metal-associated domain"/>
    <property type="match status" value="1"/>
</dbReference>
<dbReference type="GO" id="GO:0046872">
    <property type="term" value="F:metal ion binding"/>
    <property type="evidence" value="ECO:0007669"/>
    <property type="project" value="InterPro"/>
</dbReference>
<sequence length="308" mass="34189">MAALGVVRQLRDLAADPQNRRKIVHDQGCLPGLVLLLDHNEEEVVSTALEALRYLCECPGNRPIMKAELGMMFSLEEIMQMKSCANKAKILAKQIHQKLTATLSGPLHETKTQNTALNQQQQRRRSSTAKPSSKGFFLGTNKQNSKVVVLQVHGLKDQMCRKVCEDELLKVKGLVSFTFDMQKSRCTLRVKKEMRAETLVAAVARTTVMFADQVLKNEHGESVYLPLDPSSNIICHGWLLSSKIILSFGSKPALADKENTSLPEYLPEEDLPITGLDKAVTKPGLTCDDQGGSWLSTAATFISNSFYW</sequence>
<evidence type="ECO:0000256" key="3">
    <source>
        <dbReference type="ARBA" id="ARBA00022787"/>
    </source>
</evidence>
<evidence type="ECO:0000256" key="1">
    <source>
        <dbReference type="ARBA" id="ARBA00004294"/>
    </source>
</evidence>
<evidence type="ECO:0000313" key="8">
    <source>
        <dbReference type="EMBL" id="PIK55982.1"/>
    </source>
</evidence>
<proteinExistence type="predicted"/>
<dbReference type="Pfam" id="PF00514">
    <property type="entry name" value="Arm"/>
    <property type="match status" value="1"/>
</dbReference>
<feature type="repeat" description="ARM" evidence="6">
    <location>
        <begin position="28"/>
        <end position="70"/>
    </location>
</feature>
<reference evidence="8 9" key="1">
    <citation type="journal article" date="2017" name="PLoS Biol.">
        <title>The sea cucumber genome provides insights into morphological evolution and visceral regeneration.</title>
        <authorList>
            <person name="Zhang X."/>
            <person name="Sun L."/>
            <person name="Yuan J."/>
            <person name="Sun Y."/>
            <person name="Gao Y."/>
            <person name="Zhang L."/>
            <person name="Li S."/>
            <person name="Dai H."/>
            <person name="Hamel J.F."/>
            <person name="Liu C."/>
            <person name="Yu Y."/>
            <person name="Liu S."/>
            <person name="Lin W."/>
            <person name="Guo K."/>
            <person name="Jin S."/>
            <person name="Xu P."/>
            <person name="Storey K.B."/>
            <person name="Huan P."/>
            <person name="Zhang T."/>
            <person name="Zhou Y."/>
            <person name="Zhang J."/>
            <person name="Lin C."/>
            <person name="Li X."/>
            <person name="Xing L."/>
            <person name="Huo D."/>
            <person name="Sun M."/>
            <person name="Wang L."/>
            <person name="Mercier A."/>
            <person name="Li F."/>
            <person name="Yang H."/>
            <person name="Xiang J."/>
        </authorList>
    </citation>
    <scope>NUCLEOTIDE SEQUENCE [LARGE SCALE GENOMIC DNA]</scope>
    <source>
        <strain evidence="8">Shaxun</strain>
        <tissue evidence="8">Muscle</tissue>
    </source>
</reference>
<dbReference type="PANTHER" id="PTHR46840">
    <property type="entry name" value="ARMADILLO REPEAT-CONTAINING PROTEIN 1"/>
    <property type="match status" value="1"/>
</dbReference>
<keyword evidence="9" id="KW-1185">Reference proteome</keyword>
<dbReference type="PANTHER" id="PTHR46840:SF2">
    <property type="entry name" value="ARMADILLO REPEAT-CONTAINING PROTEIN 1"/>
    <property type="match status" value="1"/>
</dbReference>
<evidence type="ECO:0000256" key="4">
    <source>
        <dbReference type="ARBA" id="ARBA00023764"/>
    </source>
</evidence>
<evidence type="ECO:0000313" key="9">
    <source>
        <dbReference type="Proteomes" id="UP000230750"/>
    </source>
</evidence>
<evidence type="ECO:0000256" key="7">
    <source>
        <dbReference type="SAM" id="MobiDB-lite"/>
    </source>
</evidence>
<dbReference type="Gene3D" id="1.25.10.10">
    <property type="entry name" value="Leucine-rich Repeat Variant"/>
    <property type="match status" value="1"/>
</dbReference>
<dbReference type="Proteomes" id="UP000230750">
    <property type="component" value="Unassembled WGS sequence"/>
</dbReference>
<comment type="subcellular location">
    <subcellularLocation>
        <location evidence="1">Mitochondrion outer membrane</location>
    </subcellularLocation>
</comment>
<dbReference type="InterPro" id="IPR016024">
    <property type="entry name" value="ARM-type_fold"/>
</dbReference>
<dbReference type="OrthoDB" id="17335at2759"/>
<dbReference type="AlphaFoldDB" id="A0A2G8L6U7"/>
<dbReference type="GO" id="GO:0005741">
    <property type="term" value="C:mitochondrial outer membrane"/>
    <property type="evidence" value="ECO:0007669"/>
    <property type="project" value="UniProtKB-SubCell"/>
</dbReference>
<gene>
    <name evidence="8" type="ORF">BSL78_07130</name>
</gene>
<keyword evidence="3" id="KW-0496">Mitochondrion</keyword>
<feature type="compositionally biased region" description="Polar residues" evidence="7">
    <location>
        <begin position="112"/>
        <end position="121"/>
    </location>
</feature>
<evidence type="ECO:0000256" key="2">
    <source>
        <dbReference type="ARBA" id="ARBA00013732"/>
    </source>
</evidence>
<protein>
    <recommendedName>
        <fullName evidence="2">Armadillo repeat-containing protein 1</fullName>
    </recommendedName>
</protein>
<keyword evidence="3" id="KW-0472">Membrane</keyword>
<keyword evidence="3" id="KW-1000">Mitochondrion outer membrane</keyword>
<comment type="caution">
    <text evidence="8">The sequence shown here is derived from an EMBL/GenBank/DDBJ whole genome shotgun (WGS) entry which is preliminary data.</text>
</comment>
<name>A0A2G8L6U7_STIJA</name>
<feature type="region of interest" description="Disordered" evidence="7">
    <location>
        <begin position="104"/>
        <end position="138"/>
    </location>
</feature>
<accession>A0A2G8L6U7</accession>
<dbReference type="EMBL" id="MRZV01000193">
    <property type="protein sequence ID" value="PIK55982.1"/>
    <property type="molecule type" value="Genomic_DNA"/>
</dbReference>
<dbReference type="PROSITE" id="PS50176">
    <property type="entry name" value="ARM_REPEAT"/>
    <property type="match status" value="1"/>
</dbReference>
<dbReference type="SUPFAM" id="SSF48371">
    <property type="entry name" value="ARM repeat"/>
    <property type="match status" value="1"/>
</dbReference>